<dbReference type="InterPro" id="IPR013249">
    <property type="entry name" value="RNA_pol_sigma70_r4_t2"/>
</dbReference>
<dbReference type="GO" id="GO:0016987">
    <property type="term" value="F:sigma factor activity"/>
    <property type="evidence" value="ECO:0007669"/>
    <property type="project" value="UniProtKB-KW"/>
</dbReference>
<dbReference type="Gene3D" id="1.10.1740.10">
    <property type="match status" value="1"/>
</dbReference>
<gene>
    <name evidence="7" type="ORF">SAMN04487963_2034</name>
</gene>
<dbReference type="NCBIfam" id="TIGR02937">
    <property type="entry name" value="sigma70-ECF"/>
    <property type="match status" value="1"/>
</dbReference>
<feature type="domain" description="RNA polymerase sigma-70 region 2" evidence="5">
    <location>
        <begin position="28"/>
        <end position="96"/>
    </location>
</feature>
<evidence type="ECO:0000256" key="1">
    <source>
        <dbReference type="ARBA" id="ARBA00010641"/>
    </source>
</evidence>
<dbReference type="EMBL" id="FOUE01000003">
    <property type="protein sequence ID" value="SFM32162.1"/>
    <property type="molecule type" value="Genomic_DNA"/>
</dbReference>
<organism evidence="7 8">
    <name type="scientific">Marinobacter zhejiangensis</name>
    <dbReference type="NCBI Taxonomy" id="488535"/>
    <lineage>
        <taxon>Bacteria</taxon>
        <taxon>Pseudomonadati</taxon>
        <taxon>Pseudomonadota</taxon>
        <taxon>Gammaproteobacteria</taxon>
        <taxon>Pseudomonadales</taxon>
        <taxon>Marinobacteraceae</taxon>
        <taxon>Marinobacter</taxon>
    </lineage>
</organism>
<dbReference type="RefSeq" id="WP_092022191.1">
    <property type="nucleotide sequence ID" value="NZ_FOUE01000003.1"/>
</dbReference>
<dbReference type="InterPro" id="IPR013324">
    <property type="entry name" value="RNA_pol_sigma_r3/r4-like"/>
</dbReference>
<accession>A0A1I4PWF7</accession>
<name>A0A1I4PWF7_9GAMM</name>
<dbReference type="InterPro" id="IPR007627">
    <property type="entry name" value="RNA_pol_sigma70_r2"/>
</dbReference>
<reference evidence="8" key="1">
    <citation type="submission" date="2016-10" db="EMBL/GenBank/DDBJ databases">
        <authorList>
            <person name="Varghese N."/>
            <person name="Submissions S."/>
        </authorList>
    </citation>
    <scope>NUCLEOTIDE SEQUENCE [LARGE SCALE GENOMIC DNA]</scope>
    <source>
        <strain evidence="8">CGMCC 1.7061</strain>
    </source>
</reference>
<dbReference type="Pfam" id="PF08281">
    <property type="entry name" value="Sigma70_r4_2"/>
    <property type="match status" value="1"/>
</dbReference>
<dbReference type="SUPFAM" id="SSF88946">
    <property type="entry name" value="Sigma2 domain of RNA polymerase sigma factors"/>
    <property type="match status" value="1"/>
</dbReference>
<dbReference type="CDD" id="cd06171">
    <property type="entry name" value="Sigma70_r4"/>
    <property type="match status" value="1"/>
</dbReference>
<dbReference type="Gene3D" id="1.10.10.10">
    <property type="entry name" value="Winged helix-like DNA-binding domain superfamily/Winged helix DNA-binding domain"/>
    <property type="match status" value="1"/>
</dbReference>
<dbReference type="SUPFAM" id="SSF88659">
    <property type="entry name" value="Sigma3 and sigma4 domains of RNA polymerase sigma factors"/>
    <property type="match status" value="1"/>
</dbReference>
<evidence type="ECO:0000256" key="4">
    <source>
        <dbReference type="ARBA" id="ARBA00023163"/>
    </source>
</evidence>
<dbReference type="OrthoDB" id="9784272at2"/>
<dbReference type="PANTHER" id="PTHR43133:SF62">
    <property type="entry name" value="RNA POLYMERASE SIGMA FACTOR SIGZ"/>
    <property type="match status" value="1"/>
</dbReference>
<keyword evidence="8" id="KW-1185">Reference proteome</keyword>
<keyword evidence="4" id="KW-0804">Transcription</keyword>
<dbReference type="InterPro" id="IPR036388">
    <property type="entry name" value="WH-like_DNA-bd_sf"/>
</dbReference>
<sequence length="186" mass="21452">MSDQTDAFDYETCLRDCAAQKQSALRALYQEEANRLMGVIFNIVRDRATAEDLIHDLFLRVWQKSHTFDPSRGTGRGWIYSIARHLALDSIRFSQRREPRDQSPDELPDTSDSHWCERVNTSHWGMHNDRVHDCIMALEPERRTCIYHAYVHGYTQGEISDLLGAPLGSVKSWIKRSLSALKECLA</sequence>
<evidence type="ECO:0000256" key="2">
    <source>
        <dbReference type="ARBA" id="ARBA00023015"/>
    </source>
</evidence>
<evidence type="ECO:0000259" key="5">
    <source>
        <dbReference type="Pfam" id="PF04542"/>
    </source>
</evidence>
<dbReference type="GO" id="GO:0003677">
    <property type="term" value="F:DNA binding"/>
    <property type="evidence" value="ECO:0007669"/>
    <property type="project" value="InterPro"/>
</dbReference>
<keyword evidence="3" id="KW-0731">Sigma factor</keyword>
<dbReference type="STRING" id="488535.SAMN04487963_2034"/>
<keyword evidence="2" id="KW-0805">Transcription regulation</keyword>
<dbReference type="Proteomes" id="UP000198519">
    <property type="component" value="Unassembled WGS sequence"/>
</dbReference>
<dbReference type="PANTHER" id="PTHR43133">
    <property type="entry name" value="RNA POLYMERASE ECF-TYPE SIGMA FACTO"/>
    <property type="match status" value="1"/>
</dbReference>
<protein>
    <submittedName>
        <fullName evidence="7">RNA polymerase sigma-70 factor, ECF subfamily</fullName>
    </submittedName>
</protein>
<feature type="domain" description="RNA polymerase sigma factor 70 region 4 type 2" evidence="6">
    <location>
        <begin position="130"/>
        <end position="181"/>
    </location>
</feature>
<dbReference type="Pfam" id="PF04542">
    <property type="entry name" value="Sigma70_r2"/>
    <property type="match status" value="1"/>
</dbReference>
<proteinExistence type="inferred from homology"/>
<dbReference type="InterPro" id="IPR013325">
    <property type="entry name" value="RNA_pol_sigma_r2"/>
</dbReference>
<dbReference type="AlphaFoldDB" id="A0A1I4PWF7"/>
<dbReference type="InterPro" id="IPR014284">
    <property type="entry name" value="RNA_pol_sigma-70_dom"/>
</dbReference>
<dbReference type="GO" id="GO:0006352">
    <property type="term" value="P:DNA-templated transcription initiation"/>
    <property type="evidence" value="ECO:0007669"/>
    <property type="project" value="InterPro"/>
</dbReference>
<dbReference type="InterPro" id="IPR039425">
    <property type="entry name" value="RNA_pol_sigma-70-like"/>
</dbReference>
<evidence type="ECO:0000259" key="6">
    <source>
        <dbReference type="Pfam" id="PF08281"/>
    </source>
</evidence>
<comment type="similarity">
    <text evidence="1">Belongs to the sigma-70 factor family. ECF subfamily.</text>
</comment>
<evidence type="ECO:0000313" key="7">
    <source>
        <dbReference type="EMBL" id="SFM32162.1"/>
    </source>
</evidence>
<evidence type="ECO:0000313" key="8">
    <source>
        <dbReference type="Proteomes" id="UP000198519"/>
    </source>
</evidence>
<evidence type="ECO:0000256" key="3">
    <source>
        <dbReference type="ARBA" id="ARBA00023082"/>
    </source>
</evidence>